<organism evidence="1 2">
    <name type="scientific">Cotesia glomerata</name>
    <name type="common">Lepidopteran parasitic wasp</name>
    <name type="synonym">Apanteles glomeratus</name>
    <dbReference type="NCBI Taxonomy" id="32391"/>
    <lineage>
        <taxon>Eukaryota</taxon>
        <taxon>Metazoa</taxon>
        <taxon>Ecdysozoa</taxon>
        <taxon>Arthropoda</taxon>
        <taxon>Hexapoda</taxon>
        <taxon>Insecta</taxon>
        <taxon>Pterygota</taxon>
        <taxon>Neoptera</taxon>
        <taxon>Endopterygota</taxon>
        <taxon>Hymenoptera</taxon>
        <taxon>Apocrita</taxon>
        <taxon>Ichneumonoidea</taxon>
        <taxon>Braconidae</taxon>
        <taxon>Microgastrinae</taxon>
        <taxon>Cotesia</taxon>
    </lineage>
</organism>
<dbReference type="AlphaFoldDB" id="A0AAV7HX77"/>
<evidence type="ECO:0000313" key="2">
    <source>
        <dbReference type="Proteomes" id="UP000826195"/>
    </source>
</evidence>
<gene>
    <name evidence="1" type="ORF">KQX54_004995</name>
</gene>
<accession>A0AAV7HX77</accession>
<dbReference type="Proteomes" id="UP000826195">
    <property type="component" value="Unassembled WGS sequence"/>
</dbReference>
<comment type="caution">
    <text evidence="1">The sequence shown here is derived from an EMBL/GenBank/DDBJ whole genome shotgun (WGS) entry which is preliminary data.</text>
</comment>
<keyword evidence="2" id="KW-1185">Reference proteome</keyword>
<protein>
    <submittedName>
        <fullName evidence="1">Uncharacterized protein</fullName>
    </submittedName>
</protein>
<evidence type="ECO:0000313" key="1">
    <source>
        <dbReference type="EMBL" id="KAH0539472.1"/>
    </source>
</evidence>
<proteinExistence type="predicted"/>
<sequence length="76" mass="7796">MDNGRQRGEILSAFPDIVNASGVAADGGGGYKALPASSTTVCSLGGLKEQCIVSRLYWCVLCNCRGDIGGESRADG</sequence>
<reference evidence="1 2" key="1">
    <citation type="journal article" date="2021" name="J. Hered.">
        <title>A chromosome-level genome assembly of the parasitoid wasp, Cotesia glomerata (Hymenoptera: Braconidae).</title>
        <authorList>
            <person name="Pinto B.J."/>
            <person name="Weis J.J."/>
            <person name="Gamble T."/>
            <person name="Ode P.J."/>
            <person name="Paul R."/>
            <person name="Zaspel J.M."/>
        </authorList>
    </citation>
    <scope>NUCLEOTIDE SEQUENCE [LARGE SCALE GENOMIC DNA]</scope>
    <source>
        <strain evidence="1">CgM1</strain>
    </source>
</reference>
<name>A0AAV7HX77_COTGL</name>
<dbReference type="EMBL" id="JAHXZJ010002609">
    <property type="protein sequence ID" value="KAH0539472.1"/>
    <property type="molecule type" value="Genomic_DNA"/>
</dbReference>